<evidence type="ECO:0000313" key="1">
    <source>
        <dbReference type="EMBL" id="OCH89578.1"/>
    </source>
</evidence>
<evidence type="ECO:0000313" key="2">
    <source>
        <dbReference type="Proteomes" id="UP000250043"/>
    </source>
</evidence>
<dbReference type="Proteomes" id="UP000250043">
    <property type="component" value="Unassembled WGS sequence"/>
</dbReference>
<dbReference type="EMBL" id="KV722423">
    <property type="protein sequence ID" value="OCH89578.1"/>
    <property type="molecule type" value="Genomic_DNA"/>
</dbReference>
<reference evidence="1 2" key="1">
    <citation type="submission" date="2016-07" db="EMBL/GenBank/DDBJ databases">
        <title>Draft genome of the white-rot fungus Obba rivulosa 3A-2.</title>
        <authorList>
            <consortium name="DOE Joint Genome Institute"/>
            <person name="Miettinen O."/>
            <person name="Riley R."/>
            <person name="Acob R."/>
            <person name="Barry K."/>
            <person name="Cullen D."/>
            <person name="De Vries R."/>
            <person name="Hainaut M."/>
            <person name="Hatakka A."/>
            <person name="Henrissat B."/>
            <person name="Hilden K."/>
            <person name="Kuo R."/>
            <person name="Labutti K."/>
            <person name="Lipzen A."/>
            <person name="Makela M.R."/>
            <person name="Sandor L."/>
            <person name="Spatafora J.W."/>
            <person name="Grigoriev I.V."/>
            <person name="Hibbett D.S."/>
        </authorList>
    </citation>
    <scope>NUCLEOTIDE SEQUENCE [LARGE SCALE GENOMIC DNA]</scope>
    <source>
        <strain evidence="1 2">3A-2</strain>
    </source>
</reference>
<sequence length="184" mass="20975">MSLVYPLSLSPALAKSYNVRFMYSTFIGHLLAARLNQVLYSVKSQLVRALLSKLCVKLRFGTCVKGRRRRLSFCPRASPEPHCRSMLGGGKLPPPALLLACVLPTAKWDTIIIYISDRTGVCTCQRRRCSCRADYSHVASPTRRWRMPQCIPRQQKYVTVIFRILLYRDIVPSSSRARKISRAK</sequence>
<name>A0A8E2DND7_9APHY</name>
<gene>
    <name evidence="1" type="ORF">OBBRIDRAFT_655781</name>
</gene>
<dbReference type="AlphaFoldDB" id="A0A8E2DND7"/>
<organism evidence="1 2">
    <name type="scientific">Obba rivulosa</name>
    <dbReference type="NCBI Taxonomy" id="1052685"/>
    <lineage>
        <taxon>Eukaryota</taxon>
        <taxon>Fungi</taxon>
        <taxon>Dikarya</taxon>
        <taxon>Basidiomycota</taxon>
        <taxon>Agaricomycotina</taxon>
        <taxon>Agaricomycetes</taxon>
        <taxon>Polyporales</taxon>
        <taxon>Gelatoporiaceae</taxon>
        <taxon>Obba</taxon>
    </lineage>
</organism>
<proteinExistence type="predicted"/>
<protein>
    <submittedName>
        <fullName evidence="1">Uncharacterized protein</fullName>
    </submittedName>
</protein>
<keyword evidence="2" id="KW-1185">Reference proteome</keyword>
<accession>A0A8E2DND7</accession>